<feature type="domain" description="DUF7730" evidence="1">
    <location>
        <begin position="6"/>
        <end position="134"/>
    </location>
</feature>
<protein>
    <recommendedName>
        <fullName evidence="1">DUF7730 domain-containing protein</fullName>
    </recommendedName>
</protein>
<proteinExistence type="predicted"/>
<gene>
    <name evidence="2" type="ORF">Tdes44962_MAKER01682</name>
</gene>
<evidence type="ECO:0000259" key="1">
    <source>
        <dbReference type="Pfam" id="PF24864"/>
    </source>
</evidence>
<name>A0A9W7SY17_9PEZI</name>
<dbReference type="AlphaFoldDB" id="A0A9W7SY17"/>
<keyword evidence="3" id="KW-1185">Reference proteome</keyword>
<dbReference type="PANTHER" id="PTHR38790">
    <property type="entry name" value="2EXR DOMAIN-CONTAINING PROTEIN-RELATED"/>
    <property type="match status" value="1"/>
</dbReference>
<sequence>MDAAPAQSPLHKLPAELRNAIYEHAFDTVVRTTSRPPAPRIDHGQTPDATAELHRARAVEKFGLHRDGSGGVTKTAIGLLGTCRTVRKETLQLFFHTVKIVLHCDEYTTGIARALLGGLHPDALPAIRTLTLELGTISAEDPDVEEIIATVSRHIDDRKTWLPSLRSFPIGVNYAGVLRLEVDASDLAASADRCLESVNAAFRDRRSVVGRWDDRSRFQCYCALLQLNHIAIEGRKGVVVRQDGLGGYP</sequence>
<reference evidence="2 3" key="1">
    <citation type="journal article" date="2018" name="IMA Fungus">
        <title>IMA Genome-F 10: Nine draft genome sequences of Claviceps purpurea s.lat., including C. arundinis, C. humidiphila, and C. cf. spartinae, pseudomolecules for the pitch canker pathogen Fusarium circinatum, draft genome of Davidsoniella eucalypti, Grosmannia galeiformis, Quambalaria eucalypti, and Teratosphaeria destructans.</title>
        <authorList>
            <person name="Wingfield B.D."/>
            <person name="Liu M."/>
            <person name="Nguyen H.D."/>
            <person name="Lane F.A."/>
            <person name="Morgan S.W."/>
            <person name="De Vos L."/>
            <person name="Wilken P.M."/>
            <person name="Duong T.A."/>
            <person name="Aylward J."/>
            <person name="Coetzee M.P."/>
            <person name="Dadej K."/>
            <person name="De Beer Z.W."/>
            <person name="Findlay W."/>
            <person name="Havenga M."/>
            <person name="Kolarik M."/>
            <person name="Menzies J.G."/>
            <person name="Naidoo K."/>
            <person name="Pochopski O."/>
            <person name="Shoukouhi P."/>
            <person name="Santana Q.C."/>
            <person name="Seifert K.A."/>
            <person name="Soal N."/>
            <person name="Steenkamp E.T."/>
            <person name="Tatham C.T."/>
            <person name="van der Nest M.A."/>
            <person name="Wingfield M.J."/>
        </authorList>
    </citation>
    <scope>NUCLEOTIDE SEQUENCE [LARGE SCALE GENOMIC DNA]</scope>
    <source>
        <strain evidence="2">CMW44962</strain>
    </source>
</reference>
<evidence type="ECO:0000313" key="3">
    <source>
        <dbReference type="Proteomes" id="UP001138500"/>
    </source>
</evidence>
<dbReference type="EMBL" id="RIBY02000557">
    <property type="protein sequence ID" value="KAH9840482.1"/>
    <property type="molecule type" value="Genomic_DNA"/>
</dbReference>
<dbReference type="OrthoDB" id="5413827at2759"/>
<organism evidence="2 3">
    <name type="scientific">Teratosphaeria destructans</name>
    <dbReference type="NCBI Taxonomy" id="418781"/>
    <lineage>
        <taxon>Eukaryota</taxon>
        <taxon>Fungi</taxon>
        <taxon>Dikarya</taxon>
        <taxon>Ascomycota</taxon>
        <taxon>Pezizomycotina</taxon>
        <taxon>Dothideomycetes</taxon>
        <taxon>Dothideomycetidae</taxon>
        <taxon>Mycosphaerellales</taxon>
        <taxon>Teratosphaeriaceae</taxon>
        <taxon>Teratosphaeria</taxon>
    </lineage>
</organism>
<reference evidence="2 3" key="2">
    <citation type="journal article" date="2021" name="Curr. Genet.">
        <title>Genetic response to nitrogen starvation in the aggressive Eucalyptus foliar pathogen Teratosphaeria destructans.</title>
        <authorList>
            <person name="Havenga M."/>
            <person name="Wingfield B.D."/>
            <person name="Wingfield M.J."/>
            <person name="Dreyer L.L."/>
            <person name="Roets F."/>
            <person name="Aylward J."/>
        </authorList>
    </citation>
    <scope>NUCLEOTIDE SEQUENCE [LARGE SCALE GENOMIC DNA]</scope>
    <source>
        <strain evidence="2">CMW44962</strain>
    </source>
</reference>
<dbReference type="Proteomes" id="UP001138500">
    <property type="component" value="Unassembled WGS sequence"/>
</dbReference>
<accession>A0A9W7SY17</accession>
<evidence type="ECO:0000313" key="2">
    <source>
        <dbReference type="EMBL" id="KAH9840482.1"/>
    </source>
</evidence>
<comment type="caution">
    <text evidence="2">The sequence shown here is derived from an EMBL/GenBank/DDBJ whole genome shotgun (WGS) entry which is preliminary data.</text>
</comment>
<dbReference type="InterPro" id="IPR056632">
    <property type="entry name" value="DUF7730"/>
</dbReference>
<dbReference type="Pfam" id="PF24864">
    <property type="entry name" value="DUF7730"/>
    <property type="match status" value="1"/>
</dbReference>